<evidence type="ECO:0000313" key="20">
    <source>
        <dbReference type="Proteomes" id="UP000260664"/>
    </source>
</evidence>
<dbReference type="Proteomes" id="UP000284742">
    <property type="component" value="Unassembled WGS sequence"/>
</dbReference>
<gene>
    <name evidence="19" type="ORF">DFSSTS7063_02470</name>
    <name evidence="16" type="ORF">DW054_01465</name>
    <name evidence="15" type="ORF">DW658_13605</name>
    <name evidence="14" type="ORF">DW860_05535</name>
    <name evidence="13" type="ORF">DW885_12540</name>
    <name evidence="12" type="ORF">DW924_10830</name>
    <name evidence="11" type="ORF">DW957_02715</name>
    <name evidence="10" type="ORF">DWV67_07615</name>
    <name evidence="9" type="ORF">DWX53_05040</name>
    <name evidence="8" type="ORF">DWX78_03175</name>
    <name evidence="7" type="ORF">DWY33_06950</name>
    <name evidence="18" type="ORF">DWZ24_10915</name>
    <name evidence="17" type="ORF">DWZ98_10105</name>
    <name evidence="6" type="ORF">DXB12_12830</name>
    <name evidence="5" type="ORF">DXB36_07340</name>
    <name evidence="4" type="ORF">DXC93_06300</name>
    <name evidence="3" type="ORF">DXD10_10545</name>
    <name evidence="2" type="ORF">DXD84_03250</name>
    <name evidence="1" type="ORF">HF855_10775</name>
</gene>
<dbReference type="Proteomes" id="UP000260664">
    <property type="component" value="Unassembled WGS sequence"/>
</dbReference>
<dbReference type="Proteomes" id="UP000284883">
    <property type="component" value="Unassembled WGS sequence"/>
</dbReference>
<evidence type="ECO:0000313" key="33">
    <source>
        <dbReference type="Proteomes" id="UP000285642"/>
    </source>
</evidence>
<dbReference type="EMBL" id="QSEW01000002">
    <property type="protein sequence ID" value="RHA01715.1"/>
    <property type="molecule type" value="Genomic_DNA"/>
</dbReference>
<evidence type="ECO:0000313" key="4">
    <source>
        <dbReference type="EMBL" id="RGK84648.1"/>
    </source>
</evidence>
<evidence type="ECO:0000313" key="14">
    <source>
        <dbReference type="EMBL" id="RHC09788.1"/>
    </source>
</evidence>
<dbReference type="Proteomes" id="UP000285642">
    <property type="component" value="Unassembled WGS sequence"/>
</dbReference>
<sequence length="173" mass="19818">MASYYYLISSLPDLRTDGEMPFSYEEFLGMCQSNVSESKYECLKNLTLSSEEGPIMKEWAASYKNLMSELNYQRSVNLGRPYLASYDKDSVTAQVAGAALAAKNPLEAEKILLDYEFDNLDSLVGLHTFDDVYLFGYAIKLKLLERQSCFVQSKGQKEFKRLFDQVQQRVYSL</sequence>
<evidence type="ECO:0008006" key="39">
    <source>
        <dbReference type="Google" id="ProtNLM"/>
    </source>
</evidence>
<evidence type="ECO:0000313" key="36">
    <source>
        <dbReference type="Proteomes" id="UP000285981"/>
    </source>
</evidence>
<dbReference type="EMBL" id="QRPD01000008">
    <property type="protein sequence ID" value="RHL87203.1"/>
    <property type="molecule type" value="Genomic_DNA"/>
</dbReference>
<reference evidence="19 37" key="2">
    <citation type="submission" date="2019-07" db="EMBL/GenBank/DDBJ databases">
        <authorList>
            <person name="Hibberd C M."/>
            <person name="Gehrig L. J."/>
            <person name="Chang H.-W."/>
            <person name="Venkatesh S."/>
        </authorList>
    </citation>
    <scope>NUCLEOTIDE SEQUENCE [LARGE SCALE GENOMIC DNA]</scope>
    <source>
        <strain evidence="19">Dorea_formicigenerans_SSTS_Bg7063</strain>
    </source>
</reference>
<evidence type="ECO:0000313" key="11">
    <source>
        <dbReference type="EMBL" id="RHA01715.1"/>
    </source>
</evidence>
<dbReference type="EMBL" id="QRWH01000003">
    <property type="protein sequence ID" value="RGT10784.1"/>
    <property type="molecule type" value="Genomic_DNA"/>
</dbReference>
<dbReference type="EMBL" id="QSAJ01000015">
    <property type="protein sequence ID" value="RGW53809.1"/>
    <property type="molecule type" value="Genomic_DNA"/>
</dbReference>
<evidence type="ECO:0000313" key="5">
    <source>
        <dbReference type="EMBL" id="RGN91539.1"/>
    </source>
</evidence>
<dbReference type="RefSeq" id="WP_005331888.1">
    <property type="nucleotide sequence ID" value="NZ_AP031430.1"/>
</dbReference>
<evidence type="ECO:0000313" key="21">
    <source>
        <dbReference type="Proteomes" id="UP000260841"/>
    </source>
</evidence>
<evidence type="ECO:0000313" key="6">
    <source>
        <dbReference type="EMBL" id="RGO48293.1"/>
    </source>
</evidence>
<dbReference type="Proteomes" id="UP000284962">
    <property type="component" value="Unassembled WGS sequence"/>
</dbReference>
<dbReference type="Proteomes" id="UP000284152">
    <property type="component" value="Unassembled WGS sequence"/>
</dbReference>
<dbReference type="Proteomes" id="UP000261055">
    <property type="component" value="Unassembled WGS sequence"/>
</dbReference>
<dbReference type="EMBL" id="QRUK01000009">
    <property type="protein sequence ID" value="RGR59276.1"/>
    <property type="molecule type" value="Genomic_DNA"/>
</dbReference>
<evidence type="ECO:0000313" key="9">
    <source>
        <dbReference type="EMBL" id="RGT10784.1"/>
    </source>
</evidence>
<dbReference type="AlphaFoldDB" id="A0A3E4F8X8"/>
<dbReference type="Proteomes" id="UP000285666">
    <property type="component" value="Unassembled WGS sequence"/>
</dbReference>
<evidence type="ECO:0000313" key="32">
    <source>
        <dbReference type="Proteomes" id="UP000284962"/>
    </source>
</evidence>
<evidence type="ECO:0000313" key="15">
    <source>
        <dbReference type="EMBL" id="RHF76458.1"/>
    </source>
</evidence>
<evidence type="ECO:0000313" key="19">
    <source>
        <dbReference type="EMBL" id="VUX17715.1"/>
    </source>
</evidence>
<evidence type="ECO:0000313" key="10">
    <source>
        <dbReference type="EMBL" id="RGW53809.1"/>
    </source>
</evidence>
<evidence type="ECO:0000313" key="37">
    <source>
        <dbReference type="Proteomes" id="UP000358366"/>
    </source>
</evidence>
<dbReference type="EMBL" id="QSVQ01000017">
    <property type="protein sequence ID" value="RGO48293.1"/>
    <property type="molecule type" value="Genomic_DNA"/>
</dbReference>
<evidence type="ECO:0000313" key="17">
    <source>
        <dbReference type="EMBL" id="RHL87203.1"/>
    </source>
</evidence>
<evidence type="ECO:0000313" key="12">
    <source>
        <dbReference type="EMBL" id="RHA68497.1"/>
    </source>
</evidence>
<keyword evidence="22" id="KW-1185">Reference proteome</keyword>
<evidence type="ECO:0000313" key="25">
    <source>
        <dbReference type="Proteomes" id="UP000266376"/>
    </source>
</evidence>
<evidence type="ECO:0000313" key="27">
    <source>
        <dbReference type="Proteomes" id="UP000283630"/>
    </source>
</evidence>
<evidence type="ECO:0000313" key="34">
    <source>
        <dbReference type="Proteomes" id="UP000285652"/>
    </source>
</evidence>
<dbReference type="Proteomes" id="UP000358366">
    <property type="component" value="Unassembled WGS sequence"/>
</dbReference>
<dbReference type="EMBL" id="QRNS01000002">
    <property type="protein sequence ID" value="RHK65791.1"/>
    <property type="molecule type" value="Genomic_DNA"/>
</dbReference>
<evidence type="ECO:0000313" key="22">
    <source>
        <dbReference type="Proteomes" id="UP000261055"/>
    </source>
</evidence>
<dbReference type="GeneID" id="92862932"/>
<evidence type="ECO:0000313" key="8">
    <source>
        <dbReference type="EMBL" id="RGS72425.1"/>
    </source>
</evidence>
<dbReference type="EMBL" id="QSGQ01000009">
    <property type="protein sequence ID" value="RHB36793.1"/>
    <property type="molecule type" value="Genomic_DNA"/>
</dbReference>
<protein>
    <recommendedName>
        <fullName evidence="39">DUF2764 family protein</fullName>
    </recommendedName>
</protein>
<dbReference type="EMBL" id="QSFS01000011">
    <property type="protein sequence ID" value="RHA68497.1"/>
    <property type="molecule type" value="Genomic_DNA"/>
</dbReference>
<dbReference type="EMBL" id="QSQQ01000013">
    <property type="protein sequence ID" value="RGK46919.1"/>
    <property type="molecule type" value="Genomic_DNA"/>
</dbReference>
<dbReference type="Proteomes" id="UP000285652">
    <property type="component" value="Unassembled WGS sequence"/>
</dbReference>
<dbReference type="Proteomes" id="UP000283630">
    <property type="component" value="Unassembled WGS sequence"/>
</dbReference>
<evidence type="ECO:0000313" key="13">
    <source>
        <dbReference type="EMBL" id="RHB36793.1"/>
    </source>
</evidence>
<accession>A0A3E4F8X8</accession>
<organism evidence="2 20">
    <name type="scientific">Dorea formicigenerans</name>
    <dbReference type="NCBI Taxonomy" id="39486"/>
    <lineage>
        <taxon>Bacteria</taxon>
        <taxon>Bacillati</taxon>
        <taxon>Bacillota</taxon>
        <taxon>Clostridia</taxon>
        <taxon>Lachnospirales</taxon>
        <taxon>Lachnospiraceae</taxon>
        <taxon>Dorea</taxon>
    </lineage>
</organism>
<dbReference type="Proteomes" id="UP000260841">
    <property type="component" value="Unassembled WGS sequence"/>
</dbReference>
<dbReference type="Proteomes" id="UP000285981">
    <property type="component" value="Unassembled WGS sequence"/>
</dbReference>
<dbReference type="EMBL" id="QSOI01000003">
    <property type="protein sequence ID" value="RGI85728.1"/>
    <property type="molecule type" value="Genomic_DNA"/>
</dbReference>
<name>A0A3E4F8X8_9FIRM</name>
<dbReference type="EMBL" id="QRQQ01000009">
    <property type="protein sequence ID" value="RHN15229.1"/>
    <property type="molecule type" value="Genomic_DNA"/>
</dbReference>
<reference evidence="20 21" key="1">
    <citation type="submission" date="2018-08" db="EMBL/GenBank/DDBJ databases">
        <title>A genome reference for cultivated species of the human gut microbiota.</title>
        <authorList>
            <person name="Zou Y."/>
            <person name="Xue W."/>
            <person name="Luo G."/>
        </authorList>
    </citation>
    <scope>NUCLEOTIDE SEQUENCE [LARGE SCALE GENOMIC DNA]</scope>
    <source>
        <strain evidence="10 25">AF12-11</strain>
        <strain evidence="9 27">AF19-4AC</strain>
        <strain evidence="8 36">AF21-25</strain>
        <strain evidence="7 28">AF25-11</strain>
        <strain evidence="18 34">AF31-13BH</strain>
        <strain evidence="17 26">AF36-1BH</strain>
        <strain evidence="16 29">AF42-21</strain>
        <strain evidence="15 35">AM23-7AC</strain>
        <strain evidence="14 30">AM37-5</strain>
        <strain evidence="13 31">AM40-15AC</strain>
        <strain evidence="12 33">AM42-8</strain>
        <strain evidence="11 32">AM46-16</strain>
        <strain evidence="6 22">OM02-12</strain>
        <strain evidence="5 21">OM03-2</strain>
        <strain evidence="4 24">TF09-3</strain>
        <strain evidence="3 23">TF11-11</strain>
        <strain evidence="2 20">TM09-19AC</strain>
    </source>
</reference>
<evidence type="ECO:0000313" key="30">
    <source>
        <dbReference type="Proteomes" id="UP000284742"/>
    </source>
</evidence>
<evidence type="ECO:0000313" key="28">
    <source>
        <dbReference type="Proteomes" id="UP000283652"/>
    </source>
</evidence>
<dbReference type="EMBL" id="JABAFX010000028">
    <property type="protein sequence ID" value="NME57886.1"/>
    <property type="molecule type" value="Genomic_DNA"/>
</dbReference>
<dbReference type="EMBL" id="QSRA01000006">
    <property type="protein sequence ID" value="RGK84648.1"/>
    <property type="molecule type" value="Genomic_DNA"/>
</dbReference>
<evidence type="ECO:0000313" key="7">
    <source>
        <dbReference type="EMBL" id="RGR59276.1"/>
    </source>
</evidence>
<dbReference type="Proteomes" id="UP000261324">
    <property type="component" value="Unassembled WGS sequence"/>
</dbReference>
<dbReference type="Proteomes" id="UP000283325">
    <property type="component" value="Unassembled WGS sequence"/>
</dbReference>
<dbReference type="Proteomes" id="UP000266376">
    <property type="component" value="Unassembled WGS sequence"/>
</dbReference>
<dbReference type="EMBL" id="CABHNI010000047">
    <property type="protein sequence ID" value="VUX17715.1"/>
    <property type="molecule type" value="Genomic_DNA"/>
</dbReference>
<proteinExistence type="predicted"/>
<dbReference type="Proteomes" id="UP000261208">
    <property type="component" value="Unassembled WGS sequence"/>
</dbReference>
<evidence type="ECO:0000313" key="1">
    <source>
        <dbReference type="EMBL" id="NME57886.1"/>
    </source>
</evidence>
<evidence type="ECO:0000313" key="35">
    <source>
        <dbReference type="Proteomes" id="UP000285666"/>
    </source>
</evidence>
<reference evidence="1 38" key="3">
    <citation type="submission" date="2020-04" db="EMBL/GenBank/DDBJ databases">
        <authorList>
            <person name="Hitch T.C.A."/>
            <person name="Wylensek D."/>
            <person name="Clavel T."/>
        </authorList>
    </citation>
    <scope>NUCLEOTIDE SEQUENCE [LARGE SCALE GENOMIC DNA]</scope>
    <source>
        <strain evidence="1 38">BSM-383-APC-5F</strain>
    </source>
</reference>
<evidence type="ECO:0000313" key="38">
    <source>
        <dbReference type="Proteomes" id="UP000580130"/>
    </source>
</evidence>
<dbReference type="Proteomes" id="UP000580130">
    <property type="component" value="Unassembled WGS sequence"/>
</dbReference>
<evidence type="ECO:0000313" key="29">
    <source>
        <dbReference type="Proteomes" id="UP000284152"/>
    </source>
</evidence>
<dbReference type="EMBL" id="QSVB01000006">
    <property type="protein sequence ID" value="RGN91539.1"/>
    <property type="molecule type" value="Genomic_DNA"/>
</dbReference>
<dbReference type="Proteomes" id="UP000283652">
    <property type="component" value="Unassembled WGS sequence"/>
</dbReference>
<evidence type="ECO:0000313" key="31">
    <source>
        <dbReference type="Proteomes" id="UP000284883"/>
    </source>
</evidence>
<evidence type="ECO:0000313" key="26">
    <source>
        <dbReference type="Proteomes" id="UP000283325"/>
    </source>
</evidence>
<evidence type="ECO:0000313" key="18">
    <source>
        <dbReference type="EMBL" id="RHN15229.1"/>
    </source>
</evidence>
<dbReference type="EMBL" id="QRHN01000022">
    <property type="protein sequence ID" value="RHF76458.1"/>
    <property type="molecule type" value="Genomic_DNA"/>
</dbReference>
<evidence type="ECO:0000313" key="23">
    <source>
        <dbReference type="Proteomes" id="UP000261208"/>
    </source>
</evidence>
<evidence type="ECO:0000313" key="16">
    <source>
        <dbReference type="EMBL" id="RHK65791.1"/>
    </source>
</evidence>
<evidence type="ECO:0000313" key="3">
    <source>
        <dbReference type="EMBL" id="RGK46919.1"/>
    </source>
</evidence>
<evidence type="ECO:0000313" key="2">
    <source>
        <dbReference type="EMBL" id="RGI85728.1"/>
    </source>
</evidence>
<evidence type="ECO:0000313" key="24">
    <source>
        <dbReference type="Proteomes" id="UP000261324"/>
    </source>
</evidence>
<dbReference type="EMBL" id="QRVU01000010">
    <property type="protein sequence ID" value="RGS72425.1"/>
    <property type="molecule type" value="Genomic_DNA"/>
</dbReference>
<dbReference type="EMBL" id="QSHK01000002">
    <property type="protein sequence ID" value="RHC09788.1"/>
    <property type="molecule type" value="Genomic_DNA"/>
</dbReference>